<organism evidence="2 3">
    <name type="scientific">Butyribacter intestini</name>
    <dbReference type="NCBI Taxonomy" id="1703332"/>
    <lineage>
        <taxon>Bacteria</taxon>
        <taxon>Bacillati</taxon>
        <taxon>Bacillota</taxon>
        <taxon>Clostridia</taxon>
        <taxon>Lachnospirales</taxon>
        <taxon>Lachnospiraceae</taxon>
        <taxon>Butyribacter</taxon>
    </lineage>
</organism>
<dbReference type="Gene3D" id="2.60.120.200">
    <property type="match status" value="1"/>
</dbReference>
<gene>
    <name evidence="2" type="ORF">APZ18_09050</name>
</gene>
<name>A0AAW3JRH5_9FIRM</name>
<keyword evidence="1" id="KW-0732">Signal</keyword>
<feature type="signal peptide" evidence="1">
    <location>
        <begin position="1"/>
        <end position="22"/>
    </location>
</feature>
<reference evidence="2 3" key="1">
    <citation type="submission" date="2015-10" db="EMBL/GenBank/DDBJ databases">
        <title>Butyribacter intestini gen. nov., sp. nov., a butyric acid-producing bacterium of the family Lachnospiraceae isolated from the human faeces.</title>
        <authorList>
            <person name="Zou Y."/>
            <person name="Xue W."/>
            <person name="Luo G."/>
            <person name="Lv M."/>
        </authorList>
    </citation>
    <scope>NUCLEOTIDE SEQUENCE [LARGE SCALE GENOMIC DNA]</scope>
    <source>
        <strain evidence="2 3">TF01-11</strain>
    </source>
</reference>
<dbReference type="AlphaFoldDB" id="A0AAW3JRH5"/>
<comment type="caution">
    <text evidence="2">The sequence shown here is derived from an EMBL/GenBank/DDBJ whole genome shotgun (WGS) entry which is preliminary data.</text>
</comment>
<sequence length="302" mass="32789">MYKKLLSGVLAAAMVVGGAAYAAQPQTAADAASAPKPKYTFSMNGASKKVVGVARKGDTASGGTGKTKTGVLPTANKKAKLQYKKGKHGKALYISRTVGGKAASMGAELKGVKLGNGSWTVSFWVKPETDLSNFMAMFFTGSHITDPKNTKWLSITKDSWLDNKSNSPTIWSHSVSNGKNDQFPWYGHQDKKGKWTADLAVSKGKWTHITLVVNTKKTSWDKKGYCEYGKKGEKTYVKSYHAWTYVNGKLFGNGTVAKGTMSNSNKFFLGLNAWDTGFKGYIDDVKLWNKALSPKQVKAIAK</sequence>
<evidence type="ECO:0000256" key="1">
    <source>
        <dbReference type="SAM" id="SignalP"/>
    </source>
</evidence>
<protein>
    <recommendedName>
        <fullName evidence="4">LamG-like jellyroll fold domain-containing protein</fullName>
    </recommendedName>
</protein>
<dbReference type="InterPro" id="IPR013320">
    <property type="entry name" value="ConA-like_dom_sf"/>
</dbReference>
<dbReference type="Proteomes" id="UP000050833">
    <property type="component" value="Unassembled WGS sequence"/>
</dbReference>
<accession>A0AAW3JRH5</accession>
<dbReference type="EMBL" id="LLKB01000005">
    <property type="protein sequence ID" value="KQC84861.1"/>
    <property type="molecule type" value="Genomic_DNA"/>
</dbReference>
<proteinExistence type="predicted"/>
<dbReference type="SUPFAM" id="SSF49899">
    <property type="entry name" value="Concanavalin A-like lectins/glucanases"/>
    <property type="match status" value="1"/>
</dbReference>
<evidence type="ECO:0008006" key="4">
    <source>
        <dbReference type="Google" id="ProtNLM"/>
    </source>
</evidence>
<dbReference type="RefSeq" id="WP_055944048.1">
    <property type="nucleotide sequence ID" value="NZ_DBGDCA010000034.1"/>
</dbReference>
<evidence type="ECO:0000313" key="3">
    <source>
        <dbReference type="Proteomes" id="UP000050833"/>
    </source>
</evidence>
<dbReference type="Pfam" id="PF13385">
    <property type="entry name" value="Laminin_G_3"/>
    <property type="match status" value="1"/>
</dbReference>
<evidence type="ECO:0000313" key="2">
    <source>
        <dbReference type="EMBL" id="KQC84861.1"/>
    </source>
</evidence>
<keyword evidence="3" id="KW-1185">Reference proteome</keyword>
<feature type="chain" id="PRO_5043722143" description="LamG-like jellyroll fold domain-containing protein" evidence="1">
    <location>
        <begin position="23"/>
        <end position="302"/>
    </location>
</feature>